<comment type="subcellular location">
    <subcellularLocation>
        <location evidence="1">Cell membrane</location>
        <topology evidence="1">Multi-pass membrane protein</topology>
    </subcellularLocation>
</comment>
<dbReference type="STRING" id="290397.Adeh_3115"/>
<accession>Q2IE79</accession>
<evidence type="ECO:0000259" key="9">
    <source>
        <dbReference type="PROSITE" id="PS51012"/>
    </source>
</evidence>
<evidence type="ECO:0000256" key="5">
    <source>
        <dbReference type="ARBA" id="ARBA00022692"/>
    </source>
</evidence>
<feature type="domain" description="ABC transmembrane type-2" evidence="9">
    <location>
        <begin position="156"/>
        <end position="381"/>
    </location>
</feature>
<dbReference type="RefSeq" id="WP_011422166.1">
    <property type="nucleotide sequence ID" value="NC_007760.1"/>
</dbReference>
<dbReference type="OrthoDB" id="9808686at2"/>
<feature type="transmembrane region" description="Helical" evidence="8">
    <location>
        <begin position="270"/>
        <end position="292"/>
    </location>
</feature>
<dbReference type="PROSITE" id="PS51012">
    <property type="entry name" value="ABC_TM2"/>
    <property type="match status" value="1"/>
</dbReference>
<comment type="similarity">
    <text evidence="2">Belongs to the ABC-2 integral membrane protein family.</text>
</comment>
<dbReference type="EMBL" id="CP000251">
    <property type="protein sequence ID" value="ABC82884.1"/>
    <property type="molecule type" value="Genomic_DNA"/>
</dbReference>
<dbReference type="Gene3D" id="3.40.1710.10">
    <property type="entry name" value="abc type-2 transporter like domain"/>
    <property type="match status" value="1"/>
</dbReference>
<dbReference type="PANTHER" id="PTHR30294:SF29">
    <property type="entry name" value="MULTIDRUG ABC TRANSPORTER PERMEASE YBHS-RELATED"/>
    <property type="match status" value="1"/>
</dbReference>
<evidence type="ECO:0000256" key="7">
    <source>
        <dbReference type="ARBA" id="ARBA00023136"/>
    </source>
</evidence>
<dbReference type="eggNOG" id="COG0842">
    <property type="taxonomic scope" value="Bacteria"/>
</dbReference>
<keyword evidence="7 8" id="KW-0472">Membrane</keyword>
<keyword evidence="4" id="KW-1003">Cell membrane</keyword>
<dbReference type="InterPro" id="IPR013525">
    <property type="entry name" value="ABC2_TM"/>
</dbReference>
<protein>
    <submittedName>
        <fullName evidence="10">ABC transporter, inner membrane subunit</fullName>
    </submittedName>
</protein>
<feature type="transmembrane region" description="Helical" evidence="8">
    <location>
        <begin position="356"/>
        <end position="376"/>
    </location>
</feature>
<dbReference type="AlphaFoldDB" id="Q2IE79"/>
<evidence type="ECO:0000256" key="3">
    <source>
        <dbReference type="ARBA" id="ARBA00022448"/>
    </source>
</evidence>
<dbReference type="GO" id="GO:0005886">
    <property type="term" value="C:plasma membrane"/>
    <property type="evidence" value="ECO:0007669"/>
    <property type="project" value="UniProtKB-SubCell"/>
</dbReference>
<feature type="transmembrane region" description="Helical" evidence="8">
    <location>
        <begin position="189"/>
        <end position="212"/>
    </location>
</feature>
<evidence type="ECO:0000256" key="6">
    <source>
        <dbReference type="ARBA" id="ARBA00022989"/>
    </source>
</evidence>
<dbReference type="Pfam" id="PF12698">
    <property type="entry name" value="ABC2_membrane_3"/>
    <property type="match status" value="1"/>
</dbReference>
<dbReference type="HOGENOM" id="CLU_039483_8_3_7"/>
<evidence type="ECO:0000256" key="4">
    <source>
        <dbReference type="ARBA" id="ARBA00022475"/>
    </source>
</evidence>
<evidence type="ECO:0000256" key="1">
    <source>
        <dbReference type="ARBA" id="ARBA00004651"/>
    </source>
</evidence>
<proteinExistence type="inferred from homology"/>
<dbReference type="InterPro" id="IPR051449">
    <property type="entry name" value="ABC-2_transporter_component"/>
</dbReference>
<reference evidence="10 11" key="1">
    <citation type="submission" date="2006-01" db="EMBL/GenBank/DDBJ databases">
        <title>Complete sequence of Anaeromyxobacter dehalogenans 2CP-C.</title>
        <authorList>
            <consortium name="US DOE Joint Genome Institute"/>
            <person name="Copeland A."/>
            <person name="Lucas S."/>
            <person name="Lapidus A."/>
            <person name="Barry K."/>
            <person name="Detter J.C."/>
            <person name="Glavina T."/>
            <person name="Hammon N."/>
            <person name="Israni S."/>
            <person name="Pitluck S."/>
            <person name="Brettin T."/>
            <person name="Bruce D."/>
            <person name="Han C."/>
            <person name="Tapia R."/>
            <person name="Gilna P."/>
            <person name="Kiss H."/>
            <person name="Schmutz J."/>
            <person name="Larimer F."/>
            <person name="Land M."/>
            <person name="Kyrpides N."/>
            <person name="Anderson I."/>
            <person name="Sanford R.A."/>
            <person name="Ritalahti K.M."/>
            <person name="Thomas H.S."/>
            <person name="Kirby J.R."/>
            <person name="Zhulin I.B."/>
            <person name="Loeffler F.E."/>
            <person name="Richardson P."/>
        </authorList>
    </citation>
    <scope>NUCLEOTIDE SEQUENCE [LARGE SCALE GENOMIC DNA]</scope>
    <source>
        <strain evidence="10 11">2CP-C</strain>
    </source>
</reference>
<dbReference type="PANTHER" id="PTHR30294">
    <property type="entry name" value="MEMBRANE COMPONENT OF ABC TRANSPORTER YHHJ-RELATED"/>
    <property type="match status" value="1"/>
</dbReference>
<keyword evidence="3" id="KW-0813">Transport</keyword>
<organism evidence="10 11">
    <name type="scientific">Anaeromyxobacter dehalogenans (strain 2CP-C)</name>
    <dbReference type="NCBI Taxonomy" id="290397"/>
    <lineage>
        <taxon>Bacteria</taxon>
        <taxon>Pseudomonadati</taxon>
        <taxon>Myxococcota</taxon>
        <taxon>Myxococcia</taxon>
        <taxon>Myxococcales</taxon>
        <taxon>Cystobacterineae</taxon>
        <taxon>Anaeromyxobacteraceae</taxon>
        <taxon>Anaeromyxobacter</taxon>
    </lineage>
</organism>
<feature type="transmembrane region" description="Helical" evidence="8">
    <location>
        <begin position="304"/>
        <end position="327"/>
    </location>
</feature>
<feature type="transmembrane region" description="Helical" evidence="8">
    <location>
        <begin position="32"/>
        <end position="52"/>
    </location>
</feature>
<evidence type="ECO:0000313" key="11">
    <source>
        <dbReference type="Proteomes" id="UP000001935"/>
    </source>
</evidence>
<keyword evidence="5 8" id="KW-0812">Transmembrane</keyword>
<sequence length="383" mass="40764">MTAHRPRPSARVQFLAVFRKEVRQTARDKRMMAVLVVAPLLQTVVFGFAANFDVDRVRTVVLDRDRTDVSREHARRLLADGTLLRAGDTASAVEAEQRVHRGEAAAAVMFPERLAADLAAGRPAEVQVLIDGADPNRSTVAADAVARYFAGEGERLARDASAARGATLPGQLALVPRLFYNPGLDSPPYMVPGIAALLLVVVTTIVSAMGLAREREMGTLEQVLVTPIRPAVLLAGKIAPYVIIGFVNLAMLVGAASLIFGVPIRGPLPVLALGTLLYLLTTLGVGLFISTISKNQQQSFLGGFLFLVPALLLSGVMTPVAAMPGWLRAITFVNPVRHFATVMRGSLLRGAGLVDLAVPLTALAVIGSAIFVLSALRFRKTLA</sequence>
<dbReference type="GO" id="GO:0140359">
    <property type="term" value="F:ABC-type transporter activity"/>
    <property type="evidence" value="ECO:0007669"/>
    <property type="project" value="InterPro"/>
</dbReference>
<evidence type="ECO:0000313" key="10">
    <source>
        <dbReference type="EMBL" id="ABC82884.1"/>
    </source>
</evidence>
<feature type="transmembrane region" description="Helical" evidence="8">
    <location>
        <begin position="238"/>
        <end position="264"/>
    </location>
</feature>
<dbReference type="Proteomes" id="UP000001935">
    <property type="component" value="Chromosome"/>
</dbReference>
<gene>
    <name evidence="10" type="ordered locus">Adeh_3115</name>
</gene>
<evidence type="ECO:0000256" key="2">
    <source>
        <dbReference type="ARBA" id="ARBA00007783"/>
    </source>
</evidence>
<dbReference type="KEGG" id="ade:Adeh_3115"/>
<keyword evidence="6 8" id="KW-1133">Transmembrane helix</keyword>
<evidence type="ECO:0000256" key="8">
    <source>
        <dbReference type="SAM" id="Phobius"/>
    </source>
</evidence>
<name>Q2IE79_ANADE</name>
<dbReference type="InterPro" id="IPR047817">
    <property type="entry name" value="ABC2_TM_bact-type"/>
</dbReference>